<dbReference type="VEuPathDB" id="FungiDB:CIMG_10749"/>
<keyword evidence="2" id="KW-1185">Reference proteome</keyword>
<dbReference type="KEGG" id="cim:CIMG_10749"/>
<dbReference type="InParanoid" id="A0A0D8JSS0"/>
<dbReference type="GeneID" id="24163418"/>
<reference evidence="2" key="2">
    <citation type="journal article" date="2010" name="Genome Res.">
        <title>Population genomic sequencing of Coccidioides fungi reveals recent hybridization and transposon control.</title>
        <authorList>
            <person name="Neafsey D.E."/>
            <person name="Barker B.M."/>
            <person name="Sharpton T.J."/>
            <person name="Stajich J.E."/>
            <person name="Park D.J."/>
            <person name="Whiston E."/>
            <person name="Hung C.-Y."/>
            <person name="McMahan C."/>
            <person name="White J."/>
            <person name="Sykes S."/>
            <person name="Heiman D."/>
            <person name="Young S."/>
            <person name="Zeng Q."/>
            <person name="Abouelleil A."/>
            <person name="Aftuck L."/>
            <person name="Bessette D."/>
            <person name="Brown A."/>
            <person name="FitzGerald M."/>
            <person name="Lui A."/>
            <person name="Macdonald J.P."/>
            <person name="Priest M."/>
            <person name="Orbach M.J."/>
            <person name="Galgiani J.N."/>
            <person name="Kirkland T.N."/>
            <person name="Cole G.T."/>
            <person name="Birren B.W."/>
            <person name="Henn M.R."/>
            <person name="Taylor J.W."/>
            <person name="Rounsley S.D."/>
        </authorList>
    </citation>
    <scope>GENOME REANNOTATION</scope>
    <source>
        <strain evidence="2">RS</strain>
    </source>
</reference>
<dbReference type="AlphaFoldDB" id="A0A0D8JSS0"/>
<dbReference type="EMBL" id="GG704911">
    <property type="protein sequence ID" value="KJF60159.1"/>
    <property type="molecule type" value="Genomic_DNA"/>
</dbReference>
<protein>
    <submittedName>
        <fullName evidence="1">Uncharacterized protein</fullName>
    </submittedName>
</protein>
<name>A0A0D8JSS0_COCIM</name>
<sequence length="233" mass="26433">MKTDGKKLIVELVIKSQGAIAKPKLPFYIAKNMTRGADWMDRIAENRDTKTSALGEQVPIASIAKRRSRKREGSGEQDDHQMPVILEIQGAYSFGEEIYRVGSHDIRWGWQETHIHKSTRSVLLDTKWGIICVGRTEAVDLGCGWWVEGVRCVDRRHETRKRQREEEKTEIIRRGVLESLSMVGLLIFQGNHDRLLPLASDDDAKIDDPGNLEFFAADWLYAGPSEIIHAIIG</sequence>
<evidence type="ECO:0000313" key="1">
    <source>
        <dbReference type="EMBL" id="KJF60159.1"/>
    </source>
</evidence>
<organism evidence="1 2">
    <name type="scientific">Coccidioides immitis (strain RS)</name>
    <name type="common">Valley fever fungus</name>
    <dbReference type="NCBI Taxonomy" id="246410"/>
    <lineage>
        <taxon>Eukaryota</taxon>
        <taxon>Fungi</taxon>
        <taxon>Dikarya</taxon>
        <taxon>Ascomycota</taxon>
        <taxon>Pezizomycotina</taxon>
        <taxon>Eurotiomycetes</taxon>
        <taxon>Eurotiomycetidae</taxon>
        <taxon>Onygenales</taxon>
        <taxon>Onygenaceae</taxon>
        <taxon>Coccidioides</taxon>
    </lineage>
</organism>
<evidence type="ECO:0000313" key="2">
    <source>
        <dbReference type="Proteomes" id="UP000001261"/>
    </source>
</evidence>
<accession>A0A0D8JSS0</accession>
<proteinExistence type="predicted"/>
<dbReference type="Proteomes" id="UP000001261">
    <property type="component" value="Unassembled WGS sequence"/>
</dbReference>
<reference evidence="2" key="1">
    <citation type="journal article" date="2009" name="Genome Res.">
        <title>Comparative genomic analyses of the human fungal pathogens Coccidioides and their relatives.</title>
        <authorList>
            <person name="Sharpton T.J."/>
            <person name="Stajich J.E."/>
            <person name="Rounsley S.D."/>
            <person name="Gardner M.J."/>
            <person name="Wortman J.R."/>
            <person name="Jordar V.S."/>
            <person name="Maiti R."/>
            <person name="Kodira C.D."/>
            <person name="Neafsey D.E."/>
            <person name="Zeng Q."/>
            <person name="Hung C.-Y."/>
            <person name="McMahan C."/>
            <person name="Muszewska A."/>
            <person name="Grynberg M."/>
            <person name="Mandel M.A."/>
            <person name="Kellner E.M."/>
            <person name="Barker B.M."/>
            <person name="Galgiani J.N."/>
            <person name="Orbach M.J."/>
            <person name="Kirkland T.N."/>
            <person name="Cole G.T."/>
            <person name="Henn M.R."/>
            <person name="Birren B.W."/>
            <person name="Taylor J.W."/>
        </authorList>
    </citation>
    <scope>NUCLEOTIDE SEQUENCE [LARGE SCALE GENOMIC DNA]</scope>
    <source>
        <strain evidence="2">RS</strain>
    </source>
</reference>
<dbReference type="RefSeq" id="XP_012214309.1">
    <property type="nucleotide sequence ID" value="XM_012358886.1"/>
</dbReference>
<gene>
    <name evidence="1" type="ORF">CIMG_10749</name>
</gene>